<evidence type="ECO:0000256" key="7">
    <source>
        <dbReference type="SAM" id="MobiDB-lite"/>
    </source>
</evidence>
<feature type="compositionally biased region" description="Low complexity" evidence="7">
    <location>
        <begin position="309"/>
        <end position="327"/>
    </location>
</feature>
<gene>
    <name evidence="9" type="ORF">CYMTET_8845</name>
</gene>
<dbReference type="PROSITE" id="PS00108">
    <property type="entry name" value="PROTEIN_KINASE_ST"/>
    <property type="match status" value="1"/>
</dbReference>
<dbReference type="Proteomes" id="UP001190700">
    <property type="component" value="Unassembled WGS sequence"/>
</dbReference>
<dbReference type="Gene3D" id="1.10.510.10">
    <property type="entry name" value="Transferase(Phosphotransferase) domain 1"/>
    <property type="match status" value="1"/>
</dbReference>
<dbReference type="PANTHER" id="PTHR24346">
    <property type="entry name" value="MAP/MICROTUBULE AFFINITY-REGULATING KINASE"/>
    <property type="match status" value="1"/>
</dbReference>
<feature type="domain" description="Protein kinase" evidence="8">
    <location>
        <begin position="8"/>
        <end position="270"/>
    </location>
</feature>
<evidence type="ECO:0000256" key="4">
    <source>
        <dbReference type="ARBA" id="ARBA00022840"/>
    </source>
</evidence>
<keyword evidence="6" id="KW-0723">Serine/threonine-protein kinase</keyword>
<evidence type="ECO:0000256" key="2">
    <source>
        <dbReference type="ARBA" id="ARBA00022741"/>
    </source>
</evidence>
<proteinExistence type="inferred from homology"/>
<keyword evidence="1" id="KW-0808">Transferase</keyword>
<dbReference type="Pfam" id="PF00069">
    <property type="entry name" value="Pkinase"/>
    <property type="match status" value="1"/>
</dbReference>
<keyword evidence="2 5" id="KW-0547">Nucleotide-binding</keyword>
<dbReference type="GO" id="GO:0035556">
    <property type="term" value="P:intracellular signal transduction"/>
    <property type="evidence" value="ECO:0007669"/>
    <property type="project" value="TreeGrafter"/>
</dbReference>
<dbReference type="FunFam" id="1.10.510.10:FF:000571">
    <property type="entry name" value="Maternal embryonic leucine zipper kinase"/>
    <property type="match status" value="1"/>
</dbReference>
<dbReference type="AlphaFoldDB" id="A0AAE0LFL3"/>
<keyword evidence="10" id="KW-1185">Reference proteome</keyword>
<dbReference type="GO" id="GO:0005524">
    <property type="term" value="F:ATP binding"/>
    <property type="evidence" value="ECO:0007669"/>
    <property type="project" value="UniProtKB-UniRule"/>
</dbReference>
<accession>A0AAE0LFL3</accession>
<feature type="compositionally biased region" description="Polar residues" evidence="7">
    <location>
        <begin position="331"/>
        <end position="348"/>
    </location>
</feature>
<keyword evidence="4 5" id="KW-0067">ATP-binding</keyword>
<name>A0AAE0LFL3_9CHLO</name>
<evidence type="ECO:0000256" key="3">
    <source>
        <dbReference type="ARBA" id="ARBA00022777"/>
    </source>
</evidence>
<dbReference type="EMBL" id="LGRX02002769">
    <property type="protein sequence ID" value="KAK3283458.1"/>
    <property type="molecule type" value="Genomic_DNA"/>
</dbReference>
<keyword evidence="3 9" id="KW-0418">Kinase</keyword>
<evidence type="ECO:0000256" key="6">
    <source>
        <dbReference type="RuleBase" id="RU000304"/>
    </source>
</evidence>
<dbReference type="PROSITE" id="PS50011">
    <property type="entry name" value="PROTEIN_KINASE_DOM"/>
    <property type="match status" value="1"/>
</dbReference>
<evidence type="ECO:0000259" key="8">
    <source>
        <dbReference type="PROSITE" id="PS50011"/>
    </source>
</evidence>
<sequence>MEDLGPEWIHTNQLGQGAFGSVHLFLHAPSNMQFAVKFIDRGHAISETVHREIVNHRSLQHNNITRFKQLILTPSKLAIVMEYAGGGDLFTYVTRSPQKRLVESVARFFFQQLVSGLDYMQSQGVCHRDIKLENTLISGNPPTLKLCDFGYSKSQRWQSDPHSQVGTAAYIAPEVLCGRGNHYNAQAVDVWSCGVLLHVMLVGTYPFCDPSCPNNEQRTMWMIGEFWQGRVQYKPPGHVSPECADVLKRILYAQPQGRITLGEIQDLAWFRTNLPAEFDNRAAGRAPVVPIFPQQSQEDLEVILEQATGQGMPQAQPRQGAGAAEGPEITMGNSFDSIQGLTPGQSFE</sequence>
<dbReference type="GO" id="GO:0005737">
    <property type="term" value="C:cytoplasm"/>
    <property type="evidence" value="ECO:0007669"/>
    <property type="project" value="TreeGrafter"/>
</dbReference>
<dbReference type="SMART" id="SM00220">
    <property type="entry name" value="S_TKc"/>
    <property type="match status" value="1"/>
</dbReference>
<evidence type="ECO:0000313" key="9">
    <source>
        <dbReference type="EMBL" id="KAK3283458.1"/>
    </source>
</evidence>
<feature type="region of interest" description="Disordered" evidence="7">
    <location>
        <begin position="309"/>
        <end position="348"/>
    </location>
</feature>
<dbReference type="SUPFAM" id="SSF56112">
    <property type="entry name" value="Protein kinase-like (PK-like)"/>
    <property type="match status" value="1"/>
</dbReference>
<dbReference type="InterPro" id="IPR017441">
    <property type="entry name" value="Protein_kinase_ATP_BS"/>
</dbReference>
<dbReference type="InterPro" id="IPR000719">
    <property type="entry name" value="Prot_kinase_dom"/>
</dbReference>
<organism evidence="9 10">
    <name type="scientific">Cymbomonas tetramitiformis</name>
    <dbReference type="NCBI Taxonomy" id="36881"/>
    <lineage>
        <taxon>Eukaryota</taxon>
        <taxon>Viridiplantae</taxon>
        <taxon>Chlorophyta</taxon>
        <taxon>Pyramimonadophyceae</taxon>
        <taxon>Pyramimonadales</taxon>
        <taxon>Pyramimonadaceae</taxon>
        <taxon>Cymbomonas</taxon>
    </lineage>
</organism>
<dbReference type="GO" id="GO:0004674">
    <property type="term" value="F:protein serine/threonine kinase activity"/>
    <property type="evidence" value="ECO:0007669"/>
    <property type="project" value="UniProtKB-KW"/>
</dbReference>
<reference evidence="9 10" key="1">
    <citation type="journal article" date="2015" name="Genome Biol. Evol.">
        <title>Comparative Genomics of a Bacterivorous Green Alga Reveals Evolutionary Causalities and Consequences of Phago-Mixotrophic Mode of Nutrition.</title>
        <authorList>
            <person name="Burns J.A."/>
            <person name="Paasch A."/>
            <person name="Narechania A."/>
            <person name="Kim E."/>
        </authorList>
    </citation>
    <scope>NUCLEOTIDE SEQUENCE [LARGE SCALE GENOMIC DNA]</scope>
    <source>
        <strain evidence="9 10">PLY_AMNH</strain>
    </source>
</reference>
<protein>
    <submittedName>
        <fullName evidence="9">Kinase super protein</fullName>
    </submittedName>
</protein>
<feature type="binding site" evidence="5">
    <location>
        <position position="37"/>
    </location>
    <ligand>
        <name>ATP</name>
        <dbReference type="ChEBI" id="CHEBI:30616"/>
    </ligand>
</feature>
<dbReference type="InterPro" id="IPR011009">
    <property type="entry name" value="Kinase-like_dom_sf"/>
</dbReference>
<comment type="caution">
    <text evidence="9">The sequence shown here is derived from an EMBL/GenBank/DDBJ whole genome shotgun (WGS) entry which is preliminary data.</text>
</comment>
<evidence type="ECO:0000256" key="1">
    <source>
        <dbReference type="ARBA" id="ARBA00022679"/>
    </source>
</evidence>
<dbReference type="PROSITE" id="PS00107">
    <property type="entry name" value="PROTEIN_KINASE_ATP"/>
    <property type="match status" value="1"/>
</dbReference>
<comment type="similarity">
    <text evidence="6">Belongs to the protein kinase superfamily.</text>
</comment>
<dbReference type="PANTHER" id="PTHR24346:SF92">
    <property type="entry name" value="SNF1-RELATED PROTEIN KINASE 2.6"/>
    <property type="match status" value="1"/>
</dbReference>
<dbReference type="InterPro" id="IPR008271">
    <property type="entry name" value="Ser/Thr_kinase_AS"/>
</dbReference>
<evidence type="ECO:0000313" key="10">
    <source>
        <dbReference type="Proteomes" id="UP001190700"/>
    </source>
</evidence>
<evidence type="ECO:0000256" key="5">
    <source>
        <dbReference type="PROSITE-ProRule" id="PRU10141"/>
    </source>
</evidence>